<dbReference type="EMBL" id="JAODUP010000800">
    <property type="protein sequence ID" value="KAK2143915.1"/>
    <property type="molecule type" value="Genomic_DNA"/>
</dbReference>
<organism evidence="1 2">
    <name type="scientific">Paralvinella palmiformis</name>
    <dbReference type="NCBI Taxonomy" id="53620"/>
    <lineage>
        <taxon>Eukaryota</taxon>
        <taxon>Metazoa</taxon>
        <taxon>Spiralia</taxon>
        <taxon>Lophotrochozoa</taxon>
        <taxon>Annelida</taxon>
        <taxon>Polychaeta</taxon>
        <taxon>Sedentaria</taxon>
        <taxon>Canalipalpata</taxon>
        <taxon>Terebellida</taxon>
        <taxon>Terebelliformia</taxon>
        <taxon>Alvinellidae</taxon>
        <taxon>Paralvinella</taxon>
    </lineage>
</organism>
<accession>A0AAD9J1H5</accession>
<dbReference type="AlphaFoldDB" id="A0AAD9J1H5"/>
<proteinExistence type="predicted"/>
<keyword evidence="2" id="KW-1185">Reference proteome</keyword>
<dbReference type="Proteomes" id="UP001208570">
    <property type="component" value="Unassembled WGS sequence"/>
</dbReference>
<protein>
    <submittedName>
        <fullName evidence="1">Uncharacterized protein</fullName>
    </submittedName>
</protein>
<reference evidence="1" key="1">
    <citation type="journal article" date="2023" name="Mol. Biol. Evol.">
        <title>Third-Generation Sequencing Reveals the Adaptive Role of the Epigenome in Three Deep-Sea Polychaetes.</title>
        <authorList>
            <person name="Perez M."/>
            <person name="Aroh O."/>
            <person name="Sun Y."/>
            <person name="Lan Y."/>
            <person name="Juniper S.K."/>
            <person name="Young C.R."/>
            <person name="Angers B."/>
            <person name="Qian P.Y."/>
        </authorList>
    </citation>
    <scope>NUCLEOTIDE SEQUENCE</scope>
    <source>
        <strain evidence="1">P08H-3</strain>
    </source>
</reference>
<name>A0AAD9J1H5_9ANNE</name>
<comment type="caution">
    <text evidence="1">The sequence shown here is derived from an EMBL/GenBank/DDBJ whole genome shotgun (WGS) entry which is preliminary data.</text>
</comment>
<evidence type="ECO:0000313" key="1">
    <source>
        <dbReference type="EMBL" id="KAK2143915.1"/>
    </source>
</evidence>
<sequence length="45" mass="5488">MNQEYVTYWHCAVRNIYVYCKVTLTQRDGVYTKGPYLFRNFFSIV</sequence>
<gene>
    <name evidence="1" type="ORF">LSH36_800g01065</name>
</gene>
<evidence type="ECO:0000313" key="2">
    <source>
        <dbReference type="Proteomes" id="UP001208570"/>
    </source>
</evidence>